<keyword evidence="2" id="KW-1185">Reference proteome</keyword>
<reference evidence="1 2" key="1">
    <citation type="submission" date="2020-09" db="EMBL/GenBank/DDBJ databases">
        <title>De no assembly of potato wild relative species, Solanum commersonii.</title>
        <authorList>
            <person name="Cho K."/>
        </authorList>
    </citation>
    <scope>NUCLEOTIDE SEQUENCE [LARGE SCALE GENOMIC DNA]</scope>
    <source>
        <strain evidence="1">LZ3.2</strain>
        <tissue evidence="1">Leaf</tissue>
    </source>
</reference>
<organism evidence="1 2">
    <name type="scientific">Solanum commersonii</name>
    <name type="common">Commerson's wild potato</name>
    <name type="synonym">Commerson's nightshade</name>
    <dbReference type="NCBI Taxonomy" id="4109"/>
    <lineage>
        <taxon>Eukaryota</taxon>
        <taxon>Viridiplantae</taxon>
        <taxon>Streptophyta</taxon>
        <taxon>Embryophyta</taxon>
        <taxon>Tracheophyta</taxon>
        <taxon>Spermatophyta</taxon>
        <taxon>Magnoliopsida</taxon>
        <taxon>eudicotyledons</taxon>
        <taxon>Gunneridae</taxon>
        <taxon>Pentapetalae</taxon>
        <taxon>asterids</taxon>
        <taxon>lamiids</taxon>
        <taxon>Solanales</taxon>
        <taxon>Solanaceae</taxon>
        <taxon>Solanoideae</taxon>
        <taxon>Solaneae</taxon>
        <taxon>Solanum</taxon>
    </lineage>
</organism>
<name>A0A9J5ZR85_SOLCO</name>
<gene>
    <name evidence="1" type="ORF">H5410_014380</name>
</gene>
<evidence type="ECO:0000313" key="1">
    <source>
        <dbReference type="EMBL" id="KAG5614556.1"/>
    </source>
</evidence>
<sequence>MRAWIYGHCTMDNCDNGKDIRLLVSVKSNTPLKDLQMQDSCCTERKEKCADQLSCCKWGSHKPDGLLFVSRSSEYERAKRVLILKHFGSLIPNFPGGKLKSSLKLFSWSLYKAKGHLSCLASFGVGVKVKVESGVTVFVLDLGLKSGSIFHSDKIEKYFLGK</sequence>
<dbReference type="AlphaFoldDB" id="A0A9J5ZR85"/>
<evidence type="ECO:0000313" key="2">
    <source>
        <dbReference type="Proteomes" id="UP000824120"/>
    </source>
</evidence>
<accession>A0A9J5ZR85</accession>
<dbReference type="Proteomes" id="UP000824120">
    <property type="component" value="Chromosome 3"/>
</dbReference>
<proteinExistence type="predicted"/>
<comment type="caution">
    <text evidence="1">The sequence shown here is derived from an EMBL/GenBank/DDBJ whole genome shotgun (WGS) entry which is preliminary data.</text>
</comment>
<protein>
    <submittedName>
        <fullName evidence="1">Uncharacterized protein</fullName>
    </submittedName>
</protein>
<dbReference type="EMBL" id="JACXVP010000003">
    <property type="protein sequence ID" value="KAG5614556.1"/>
    <property type="molecule type" value="Genomic_DNA"/>
</dbReference>